<sequence>MARQKGVIKYVGTLGDIRHFKIKGQEGFFAGMVGGPSGDQVLTAPEFERTRENMNEFGACAKAGKSVRTGLSQIMKQMSDSQVTGRLTSIMKKINLEDQTEARGYRKIEISTQRNYLKGFEFNKNISLNGIFNAPYSLTHTPDRASCEFVIPDFNPANLVSAPSGTTHFRLITSLSVVSDFEYNATTNSYDPMDADLNEVNDIQFSGFLDLYAPIPATTISATLPGAVVPTANTTVLQCIGIEFYQQVGANYYLFSSGSCLKVEDAF</sequence>
<dbReference type="STRING" id="468056.SAMN05443549_11230"/>
<dbReference type="EMBL" id="FQWB01000012">
    <property type="protein sequence ID" value="SHH03835.1"/>
    <property type="molecule type" value="Genomic_DNA"/>
</dbReference>
<reference evidence="2" key="1">
    <citation type="submission" date="2016-11" db="EMBL/GenBank/DDBJ databases">
        <authorList>
            <person name="Varghese N."/>
            <person name="Submissions S."/>
        </authorList>
    </citation>
    <scope>NUCLEOTIDE SEQUENCE [LARGE SCALE GENOMIC DNA]</scope>
    <source>
        <strain evidence="2">DSM 19978</strain>
    </source>
</reference>
<dbReference type="RefSeq" id="WP_073371996.1">
    <property type="nucleotide sequence ID" value="NZ_FQWB01000012.1"/>
</dbReference>
<dbReference type="AlphaFoldDB" id="A0A1M5PPQ8"/>
<dbReference type="Proteomes" id="UP000184516">
    <property type="component" value="Unassembled WGS sequence"/>
</dbReference>
<name>A0A1M5PPQ8_9FLAO</name>
<organism evidence="1 2">
    <name type="scientific">Flavobacterium fluvii</name>
    <dbReference type="NCBI Taxonomy" id="468056"/>
    <lineage>
        <taxon>Bacteria</taxon>
        <taxon>Pseudomonadati</taxon>
        <taxon>Bacteroidota</taxon>
        <taxon>Flavobacteriia</taxon>
        <taxon>Flavobacteriales</taxon>
        <taxon>Flavobacteriaceae</taxon>
        <taxon>Flavobacterium</taxon>
    </lineage>
</organism>
<evidence type="ECO:0000313" key="1">
    <source>
        <dbReference type="EMBL" id="SHH03835.1"/>
    </source>
</evidence>
<dbReference type="OrthoDB" id="645138at2"/>
<accession>A0A1M5PPQ8</accession>
<evidence type="ECO:0000313" key="2">
    <source>
        <dbReference type="Proteomes" id="UP000184516"/>
    </source>
</evidence>
<gene>
    <name evidence="1" type="ORF">SAMN05443549_11230</name>
</gene>
<proteinExistence type="predicted"/>
<keyword evidence="2" id="KW-1185">Reference proteome</keyword>
<protein>
    <submittedName>
        <fullName evidence="1">Uncharacterized protein</fullName>
    </submittedName>
</protein>